<dbReference type="Pfam" id="PF00153">
    <property type="entry name" value="Mito_carr"/>
    <property type="match status" value="3"/>
</dbReference>
<sequence length="442" mass="47539">MYPVVSTSMSSFHRFRQRNARHTPSAAASCPRGEAARSCRLTIQLLIAALALQLVDGRFHAAIAPPTNRRQGTTTDAASRASTGRLIPRGHERLWPREFRTSLLASAGSSSVQPRKPRAIRVKPLPPDAAERKASRASATRHLFSGAVAGAVSNTVVAPLDILRLNIIVSSERQNPVEVARGIFARGGVRAFWHGNSADVARTIPASAIRFYTFALYKTQLKAAMPDLPPAAVSLAAGGLAGMTAMAACFPLETVRTRMATVGAAQGYTLLGYMRQVVVKEGVRALYRGLTPSLISVIPYFAMRFGTYDILLRWVSTINGDDGMNPQTTAFCGMAAGLVASTTTFPFELVRRRAMVGQSERNPLTAMLRIAKSEGVFRGLYKGYGLSIIKVAPSSAVTFLVYESVLALLSARQTRFDAEQAAVPTPLEEDPVLSPAAVPEEP</sequence>
<comment type="similarity">
    <text evidence="7">Belongs to the mitochondrial carrier (TC 2.A.29) family.</text>
</comment>
<dbReference type="InterPro" id="IPR023395">
    <property type="entry name" value="MCP_dom_sf"/>
</dbReference>
<evidence type="ECO:0000313" key="9">
    <source>
        <dbReference type="EMBL" id="CAE0759262.1"/>
    </source>
</evidence>
<dbReference type="SUPFAM" id="SSF103506">
    <property type="entry name" value="Mitochondrial carrier"/>
    <property type="match status" value="1"/>
</dbReference>
<dbReference type="InterPro" id="IPR002067">
    <property type="entry name" value="MCP"/>
</dbReference>
<comment type="subcellular location">
    <subcellularLocation>
        <location evidence="1">Membrane</location>
        <topology evidence="1">Multi-pass membrane protein</topology>
    </subcellularLocation>
</comment>
<feature type="compositionally biased region" description="Polar residues" evidence="8">
    <location>
        <begin position="68"/>
        <end position="82"/>
    </location>
</feature>
<gene>
    <name evidence="9" type="ORF">PCAR00345_LOCUS11856</name>
</gene>
<dbReference type="GO" id="GO:0016020">
    <property type="term" value="C:membrane"/>
    <property type="evidence" value="ECO:0007669"/>
    <property type="project" value="UniProtKB-SubCell"/>
</dbReference>
<keyword evidence="2 7" id="KW-0813">Transport</keyword>
<proteinExistence type="inferred from homology"/>
<feature type="repeat" description="Solcar" evidence="6">
    <location>
        <begin position="229"/>
        <end position="314"/>
    </location>
</feature>
<evidence type="ECO:0000256" key="5">
    <source>
        <dbReference type="ARBA" id="ARBA00023136"/>
    </source>
</evidence>
<feature type="repeat" description="Solcar" evidence="6">
    <location>
        <begin position="137"/>
        <end position="220"/>
    </location>
</feature>
<dbReference type="Gene3D" id="1.50.40.10">
    <property type="entry name" value="Mitochondrial carrier domain"/>
    <property type="match status" value="1"/>
</dbReference>
<dbReference type="PROSITE" id="PS50920">
    <property type="entry name" value="SOLCAR"/>
    <property type="match status" value="3"/>
</dbReference>
<name>A0A7S4EXP1_CHRCT</name>
<protein>
    <recommendedName>
        <fullName evidence="10">Mitochondrial carrier protein</fullName>
    </recommendedName>
</protein>
<evidence type="ECO:0000256" key="2">
    <source>
        <dbReference type="ARBA" id="ARBA00022448"/>
    </source>
</evidence>
<dbReference type="EMBL" id="HBIZ01018939">
    <property type="protein sequence ID" value="CAE0759262.1"/>
    <property type="molecule type" value="Transcribed_RNA"/>
</dbReference>
<keyword evidence="3 6" id="KW-0812">Transmembrane</keyword>
<dbReference type="InterPro" id="IPR018108">
    <property type="entry name" value="MCP_transmembrane"/>
</dbReference>
<evidence type="ECO:0008006" key="10">
    <source>
        <dbReference type="Google" id="ProtNLM"/>
    </source>
</evidence>
<feature type="region of interest" description="Disordered" evidence="8">
    <location>
        <begin position="420"/>
        <end position="442"/>
    </location>
</feature>
<evidence type="ECO:0000256" key="6">
    <source>
        <dbReference type="PROSITE-ProRule" id="PRU00282"/>
    </source>
</evidence>
<dbReference type="PANTHER" id="PTHR24089">
    <property type="entry name" value="SOLUTE CARRIER FAMILY 25"/>
    <property type="match status" value="1"/>
</dbReference>
<dbReference type="GO" id="GO:0055085">
    <property type="term" value="P:transmembrane transport"/>
    <property type="evidence" value="ECO:0007669"/>
    <property type="project" value="InterPro"/>
</dbReference>
<dbReference type="PRINTS" id="PR00926">
    <property type="entry name" value="MITOCARRIER"/>
</dbReference>
<evidence type="ECO:0000256" key="8">
    <source>
        <dbReference type="SAM" id="MobiDB-lite"/>
    </source>
</evidence>
<reference evidence="9" key="1">
    <citation type="submission" date="2021-01" db="EMBL/GenBank/DDBJ databases">
        <authorList>
            <person name="Corre E."/>
            <person name="Pelletier E."/>
            <person name="Niang G."/>
            <person name="Scheremetjew M."/>
            <person name="Finn R."/>
            <person name="Kale V."/>
            <person name="Holt S."/>
            <person name="Cochrane G."/>
            <person name="Meng A."/>
            <person name="Brown T."/>
            <person name="Cohen L."/>
        </authorList>
    </citation>
    <scope>NUCLEOTIDE SEQUENCE</scope>
    <source>
        <strain evidence="9">CCMP645</strain>
    </source>
</reference>
<accession>A0A7S4EXP1</accession>
<evidence type="ECO:0000256" key="1">
    <source>
        <dbReference type="ARBA" id="ARBA00004141"/>
    </source>
</evidence>
<keyword evidence="5 6" id="KW-0472">Membrane</keyword>
<evidence type="ECO:0000256" key="4">
    <source>
        <dbReference type="ARBA" id="ARBA00022737"/>
    </source>
</evidence>
<feature type="region of interest" description="Disordered" evidence="8">
    <location>
        <begin position="106"/>
        <end position="134"/>
    </location>
</feature>
<organism evidence="9">
    <name type="scientific">Chrysotila carterae</name>
    <name type="common">Marine alga</name>
    <name type="synonym">Syracosphaera carterae</name>
    <dbReference type="NCBI Taxonomy" id="13221"/>
    <lineage>
        <taxon>Eukaryota</taxon>
        <taxon>Haptista</taxon>
        <taxon>Haptophyta</taxon>
        <taxon>Prymnesiophyceae</taxon>
        <taxon>Isochrysidales</taxon>
        <taxon>Isochrysidaceae</taxon>
        <taxon>Chrysotila</taxon>
    </lineage>
</organism>
<keyword evidence="4" id="KW-0677">Repeat</keyword>
<dbReference type="AlphaFoldDB" id="A0A7S4EXP1"/>
<feature type="region of interest" description="Disordered" evidence="8">
    <location>
        <begin position="65"/>
        <end position="86"/>
    </location>
</feature>
<feature type="repeat" description="Solcar" evidence="6">
    <location>
        <begin position="324"/>
        <end position="408"/>
    </location>
</feature>
<evidence type="ECO:0000256" key="3">
    <source>
        <dbReference type="ARBA" id="ARBA00022692"/>
    </source>
</evidence>
<evidence type="ECO:0000256" key="7">
    <source>
        <dbReference type="RuleBase" id="RU000488"/>
    </source>
</evidence>